<dbReference type="EMBL" id="CAJVQB010001263">
    <property type="protein sequence ID" value="CAG8528224.1"/>
    <property type="molecule type" value="Genomic_DNA"/>
</dbReference>
<feature type="domain" description="BTB" evidence="1">
    <location>
        <begin position="24"/>
        <end position="97"/>
    </location>
</feature>
<gene>
    <name evidence="2" type="ORF">GMARGA_LOCUS3493</name>
</gene>
<protein>
    <submittedName>
        <fullName evidence="2">7667_t:CDS:1</fullName>
    </submittedName>
</protein>
<proteinExistence type="predicted"/>
<dbReference type="Proteomes" id="UP000789901">
    <property type="component" value="Unassembled WGS sequence"/>
</dbReference>
<keyword evidence="3" id="KW-1185">Reference proteome</keyword>
<evidence type="ECO:0000313" key="3">
    <source>
        <dbReference type="Proteomes" id="UP000789901"/>
    </source>
</evidence>
<comment type="caution">
    <text evidence="2">The sequence shown here is derived from an EMBL/GenBank/DDBJ whole genome shotgun (WGS) entry which is preliminary data.</text>
</comment>
<reference evidence="2 3" key="1">
    <citation type="submission" date="2021-06" db="EMBL/GenBank/DDBJ databases">
        <authorList>
            <person name="Kallberg Y."/>
            <person name="Tangrot J."/>
            <person name="Rosling A."/>
        </authorList>
    </citation>
    <scope>NUCLEOTIDE SEQUENCE [LARGE SCALE GENOMIC DNA]</scope>
    <source>
        <strain evidence="2 3">120-4 pot B 10/14</strain>
    </source>
</reference>
<evidence type="ECO:0000313" key="2">
    <source>
        <dbReference type="EMBL" id="CAG8528224.1"/>
    </source>
</evidence>
<name>A0ABM8W580_GIGMA</name>
<sequence>MSSKFLGTLARDIGNLLNDSLDEYNVIIEVGQSPNFQIFHAHSIILRARSPYFRSALSKNWAKKDGDLVTFSKPNISPKVFDIILQFIYSGTVSMSDKSVMDALDLLIATDELLLTELSDHVQEYLLHQQSNWLQNNLIVLWEKVHLIESCRKLQETILPSDILEEIMKYHLKPSSPPKPVVLARRLQFDSALIRPCHAALLASWIDRLGQKHARLSRVSRQRSYYAIRFNGRSYGPCFGDKDLSMRESFNLKGSCSCQKDDYLDSITESTTFSVDEYEVFRICKK</sequence>
<dbReference type="SMART" id="SM00225">
    <property type="entry name" value="BTB"/>
    <property type="match status" value="1"/>
</dbReference>
<organism evidence="2 3">
    <name type="scientific">Gigaspora margarita</name>
    <dbReference type="NCBI Taxonomy" id="4874"/>
    <lineage>
        <taxon>Eukaryota</taxon>
        <taxon>Fungi</taxon>
        <taxon>Fungi incertae sedis</taxon>
        <taxon>Mucoromycota</taxon>
        <taxon>Glomeromycotina</taxon>
        <taxon>Glomeromycetes</taxon>
        <taxon>Diversisporales</taxon>
        <taxon>Gigasporaceae</taxon>
        <taxon>Gigaspora</taxon>
    </lineage>
</organism>
<dbReference type="Gene3D" id="3.30.710.10">
    <property type="entry name" value="Potassium Channel Kv1.1, Chain A"/>
    <property type="match status" value="1"/>
</dbReference>
<evidence type="ECO:0000259" key="1">
    <source>
        <dbReference type="PROSITE" id="PS50097"/>
    </source>
</evidence>
<dbReference type="Pfam" id="PF00651">
    <property type="entry name" value="BTB"/>
    <property type="match status" value="1"/>
</dbReference>
<dbReference type="SUPFAM" id="SSF54695">
    <property type="entry name" value="POZ domain"/>
    <property type="match status" value="1"/>
</dbReference>
<dbReference type="InterPro" id="IPR000210">
    <property type="entry name" value="BTB/POZ_dom"/>
</dbReference>
<dbReference type="InterPro" id="IPR011333">
    <property type="entry name" value="SKP1/BTB/POZ_sf"/>
</dbReference>
<accession>A0ABM8W580</accession>
<dbReference type="PANTHER" id="PTHR24413">
    <property type="entry name" value="SPECKLE-TYPE POZ PROTEIN"/>
    <property type="match status" value="1"/>
</dbReference>
<dbReference type="PROSITE" id="PS50097">
    <property type="entry name" value="BTB"/>
    <property type="match status" value="1"/>
</dbReference>
<dbReference type="CDD" id="cd18186">
    <property type="entry name" value="BTB_POZ_ZBTB_KLHL-like"/>
    <property type="match status" value="1"/>
</dbReference>